<dbReference type="SUPFAM" id="SSF101908">
    <property type="entry name" value="Putative isomerase YbhE"/>
    <property type="match status" value="1"/>
</dbReference>
<dbReference type="SUPFAM" id="SSF63825">
    <property type="entry name" value="YWTD domain"/>
    <property type="match status" value="1"/>
</dbReference>
<gene>
    <name evidence="2" type="ORF">DB31_7072</name>
</gene>
<keyword evidence="1" id="KW-0812">Transmembrane</keyword>
<evidence type="ECO:0000313" key="3">
    <source>
        <dbReference type="Proteomes" id="UP000028725"/>
    </source>
</evidence>
<dbReference type="OrthoDB" id="8375at2"/>
<organism evidence="2 3">
    <name type="scientific">Hyalangium minutum</name>
    <dbReference type="NCBI Taxonomy" id="394096"/>
    <lineage>
        <taxon>Bacteria</taxon>
        <taxon>Pseudomonadati</taxon>
        <taxon>Myxococcota</taxon>
        <taxon>Myxococcia</taxon>
        <taxon>Myxococcales</taxon>
        <taxon>Cystobacterineae</taxon>
        <taxon>Archangiaceae</taxon>
        <taxon>Hyalangium</taxon>
    </lineage>
</organism>
<dbReference type="AlphaFoldDB" id="A0A085WNA7"/>
<sequence>METQGERMHHGTGGLWLLVAHLRWLSLLLVAVVGLGEARAQQAMSGSGRPASSRLVDTPFKKAPRPIIGAMRVPRESLPQIENFQLMGYSPLPNPGGTIARGLNGPIGISGNCLYVGSRVGRRPGTGPAFGTPALPPDVLIVDISNPRKPTVVGSFPTLLNATSRELRTIPDANTLIIMNFRETGLDPGEGNNYQIYDITDCRRPVLKQTISLGQDRPHEFFLWRDPKERTRFLIYSSIHLGEVHEPSVRVFELLSPPSGPVSSTPVATFTLAPAVPHQEPVAPSEYRDDHFIFDPGGKPSVQRNNVHSMSVSPDGSRVYVANIHAGYYILDSTRLAQKLPCKRDTVTEDERSNTDPNLCLRKLNPDPKARIDMTPPYGWTEHSAYAVPGRPYLLVSGERNGTDTCPWSVGTILDISNEKAPQFVSRYLVPENLEANCFVGGPGDPALRREFSPHQQLVFSNLFFISWYSAGLRAWDIANPVLPMEVGVFVPRPAEQIVERFRDSPDVWMWSHPLLYNGYIYVADVNNGLYVLRYKGPRCDEVPKLGLFMSNTNFQLPPAQPPGAGHACP</sequence>
<keyword evidence="1" id="KW-1133">Transmembrane helix</keyword>
<evidence type="ECO:0000313" key="2">
    <source>
        <dbReference type="EMBL" id="KFE69170.1"/>
    </source>
</evidence>
<evidence type="ECO:0000256" key="1">
    <source>
        <dbReference type="SAM" id="Phobius"/>
    </source>
</evidence>
<reference evidence="2 3" key="1">
    <citation type="submission" date="2014-04" db="EMBL/GenBank/DDBJ databases">
        <title>Genome assembly of Hyalangium minutum DSM 14724.</title>
        <authorList>
            <person name="Sharma G."/>
            <person name="Subramanian S."/>
        </authorList>
    </citation>
    <scope>NUCLEOTIDE SEQUENCE [LARGE SCALE GENOMIC DNA]</scope>
    <source>
        <strain evidence="2 3">DSM 14724</strain>
    </source>
</reference>
<name>A0A085WNA7_9BACT</name>
<feature type="transmembrane region" description="Helical" evidence="1">
    <location>
        <begin position="15"/>
        <end position="35"/>
    </location>
</feature>
<dbReference type="STRING" id="394096.DB31_7072"/>
<dbReference type="InterPro" id="IPR013211">
    <property type="entry name" value="LVIVD"/>
</dbReference>
<accession>A0A085WNA7</accession>
<proteinExistence type="predicted"/>
<dbReference type="Pfam" id="PF08309">
    <property type="entry name" value="LVIVD"/>
    <property type="match status" value="3"/>
</dbReference>
<evidence type="ECO:0008006" key="4">
    <source>
        <dbReference type="Google" id="ProtNLM"/>
    </source>
</evidence>
<keyword evidence="1" id="KW-0472">Membrane</keyword>
<dbReference type="EMBL" id="JMCB01000005">
    <property type="protein sequence ID" value="KFE69170.1"/>
    <property type="molecule type" value="Genomic_DNA"/>
</dbReference>
<comment type="caution">
    <text evidence="2">The sequence shown here is derived from an EMBL/GenBank/DDBJ whole genome shotgun (WGS) entry which is preliminary data.</text>
</comment>
<keyword evidence="3" id="KW-1185">Reference proteome</keyword>
<protein>
    <recommendedName>
        <fullName evidence="4">Lipoprotein</fullName>
    </recommendedName>
</protein>
<dbReference type="Proteomes" id="UP000028725">
    <property type="component" value="Unassembled WGS sequence"/>
</dbReference>